<dbReference type="EMBL" id="FOSK01000019">
    <property type="protein sequence ID" value="SFL17605.1"/>
    <property type="molecule type" value="Genomic_DNA"/>
</dbReference>
<dbReference type="PANTHER" id="PTHR43245:SF54">
    <property type="entry name" value="BLL0593 PROTEIN"/>
    <property type="match status" value="1"/>
</dbReference>
<comment type="caution">
    <text evidence="2">The sequence shown here is derived from an EMBL/GenBank/DDBJ whole genome shotgun (WGS) entry which is preliminary data.</text>
</comment>
<dbReference type="InterPro" id="IPR036291">
    <property type="entry name" value="NAD(P)-bd_dom_sf"/>
</dbReference>
<sequence length="236" mass="25632">MQKVIVTGSSGRIGSEVVSALKPFYSVVGVDRVAAPTTTHIADISDAKTMQRLCQGAFAVIHSAALHAPHVDVFSEEEFHQINVESTVALARAARTEGVQRFIFTSTTALYGFASTPADTAAWVTEQTTPQPRTIYHRTKLEAEDRLAPLASSEFKVRALRMSRCFPGAPALMAAYRLHRGIDKQDVAAAHVAALTDDGNDFDRFIISGQTPFLPEDADELKIDAPAVIARRSPRL</sequence>
<dbReference type="SUPFAM" id="SSF51735">
    <property type="entry name" value="NAD(P)-binding Rossmann-fold domains"/>
    <property type="match status" value="1"/>
</dbReference>
<name>A0A1I4FI21_9HYPH</name>
<evidence type="ECO:0000313" key="2">
    <source>
        <dbReference type="EMBL" id="SFL17605.1"/>
    </source>
</evidence>
<dbReference type="PANTHER" id="PTHR43245">
    <property type="entry name" value="BIFUNCTIONAL POLYMYXIN RESISTANCE PROTEIN ARNA"/>
    <property type="match status" value="1"/>
</dbReference>
<keyword evidence="3" id="KW-1185">Reference proteome</keyword>
<gene>
    <name evidence="2" type="ORF">SAMN04488518_11966</name>
</gene>
<feature type="domain" description="NAD-dependent epimerase/dehydratase" evidence="1">
    <location>
        <begin position="4"/>
        <end position="163"/>
    </location>
</feature>
<dbReference type="Gene3D" id="3.40.50.720">
    <property type="entry name" value="NAD(P)-binding Rossmann-like Domain"/>
    <property type="match status" value="1"/>
</dbReference>
<evidence type="ECO:0000313" key="3">
    <source>
        <dbReference type="Proteomes" id="UP000199598"/>
    </source>
</evidence>
<dbReference type="RefSeq" id="WP_208860640.1">
    <property type="nucleotide sequence ID" value="NZ_FOSK01000019.1"/>
</dbReference>
<dbReference type="Proteomes" id="UP000199598">
    <property type="component" value="Unassembled WGS sequence"/>
</dbReference>
<accession>A0A1I4FI21</accession>
<proteinExistence type="predicted"/>
<dbReference type="InterPro" id="IPR001509">
    <property type="entry name" value="Epimerase_deHydtase"/>
</dbReference>
<evidence type="ECO:0000259" key="1">
    <source>
        <dbReference type="Pfam" id="PF01370"/>
    </source>
</evidence>
<dbReference type="Pfam" id="PF01370">
    <property type="entry name" value="Epimerase"/>
    <property type="match status" value="1"/>
</dbReference>
<protein>
    <submittedName>
        <fullName evidence="2">NAD dependent epimerase/dehydratase family protein</fullName>
    </submittedName>
</protein>
<reference evidence="2 3" key="1">
    <citation type="submission" date="2016-10" db="EMBL/GenBank/DDBJ databases">
        <authorList>
            <person name="Varghese N."/>
            <person name="Submissions S."/>
        </authorList>
    </citation>
    <scope>NUCLEOTIDE SEQUENCE [LARGE SCALE GENOMIC DNA]</scope>
    <source>
        <strain evidence="2 3">DSM 16392</strain>
    </source>
</reference>
<dbReference type="InterPro" id="IPR050177">
    <property type="entry name" value="Lipid_A_modif_metabolic_enz"/>
</dbReference>
<organism evidence="2 3">
    <name type="scientific">Pseudovibrio ascidiaceicola</name>
    <dbReference type="NCBI Taxonomy" id="285279"/>
    <lineage>
        <taxon>Bacteria</taxon>
        <taxon>Pseudomonadati</taxon>
        <taxon>Pseudomonadota</taxon>
        <taxon>Alphaproteobacteria</taxon>
        <taxon>Hyphomicrobiales</taxon>
        <taxon>Stappiaceae</taxon>
        <taxon>Pseudovibrio</taxon>
    </lineage>
</organism>